<dbReference type="CDD" id="cd01949">
    <property type="entry name" value="GGDEF"/>
    <property type="match status" value="1"/>
</dbReference>
<dbReference type="Gene3D" id="3.30.70.270">
    <property type="match status" value="1"/>
</dbReference>
<organism evidence="3 4">
    <name type="scientific">Mycobacterium deserti</name>
    <dbReference type="NCBI Taxonomy" id="2978347"/>
    <lineage>
        <taxon>Bacteria</taxon>
        <taxon>Bacillati</taxon>
        <taxon>Actinomycetota</taxon>
        <taxon>Actinomycetes</taxon>
        <taxon>Mycobacteriales</taxon>
        <taxon>Mycobacteriaceae</taxon>
        <taxon>Mycobacterium</taxon>
    </lineage>
</organism>
<keyword evidence="3" id="KW-0240">DNA-directed RNA polymerase</keyword>
<feature type="domain" description="PAS" evidence="1">
    <location>
        <begin position="134"/>
        <end position="178"/>
    </location>
</feature>
<keyword evidence="3" id="KW-0808">Transferase</keyword>
<dbReference type="SMART" id="SM00267">
    <property type="entry name" value="GGDEF"/>
    <property type="match status" value="1"/>
</dbReference>
<dbReference type="InterPro" id="IPR043128">
    <property type="entry name" value="Rev_trsase/Diguanyl_cyclase"/>
</dbReference>
<feature type="domain" description="GGDEF" evidence="2">
    <location>
        <begin position="298"/>
        <end position="431"/>
    </location>
</feature>
<dbReference type="SMART" id="SM00091">
    <property type="entry name" value="PAS"/>
    <property type="match status" value="2"/>
</dbReference>
<dbReference type="EMBL" id="JAODWD010000002">
    <property type="protein sequence ID" value="MCT7658394.1"/>
    <property type="molecule type" value="Genomic_DNA"/>
</dbReference>
<evidence type="ECO:0000259" key="1">
    <source>
        <dbReference type="PROSITE" id="PS50112"/>
    </source>
</evidence>
<dbReference type="EC" id="2.7.7.65" evidence="3"/>
<protein>
    <submittedName>
        <fullName evidence="3">Diguanylate cyclase</fullName>
        <ecNumber evidence="3">2.7.7.65</ecNumber>
    </submittedName>
</protein>
<reference evidence="4" key="1">
    <citation type="submission" date="2023-07" db="EMBL/GenBank/DDBJ databases">
        <authorList>
            <person name="Deng Y."/>
            <person name="Zhang Y.-Q."/>
        </authorList>
    </citation>
    <scope>NUCLEOTIDE SEQUENCE [LARGE SCALE GENOMIC DNA]</scope>
    <source>
        <strain evidence="4">CPCC 205710</strain>
    </source>
</reference>
<dbReference type="RefSeq" id="WP_260992449.1">
    <property type="nucleotide sequence ID" value="NZ_JAODWD010000002.1"/>
</dbReference>
<comment type="caution">
    <text evidence="3">The sequence shown here is derived from an EMBL/GenBank/DDBJ whole genome shotgun (WGS) entry which is preliminary data.</text>
</comment>
<accession>A0ABT2M813</accession>
<dbReference type="InterPro" id="IPR052155">
    <property type="entry name" value="Biofilm_reg_signaling"/>
</dbReference>
<dbReference type="Proteomes" id="UP001206639">
    <property type="component" value="Unassembled WGS sequence"/>
</dbReference>
<dbReference type="InterPro" id="IPR035965">
    <property type="entry name" value="PAS-like_dom_sf"/>
</dbReference>
<dbReference type="Pfam" id="PF00990">
    <property type="entry name" value="GGDEF"/>
    <property type="match status" value="1"/>
</dbReference>
<evidence type="ECO:0000313" key="4">
    <source>
        <dbReference type="Proteomes" id="UP001206639"/>
    </source>
</evidence>
<gene>
    <name evidence="3" type="ORF">N4S67_08170</name>
</gene>
<keyword evidence="3" id="KW-0548">Nucleotidyltransferase</keyword>
<evidence type="ECO:0000259" key="2">
    <source>
        <dbReference type="PROSITE" id="PS50887"/>
    </source>
</evidence>
<dbReference type="InterPro" id="IPR000014">
    <property type="entry name" value="PAS"/>
</dbReference>
<dbReference type="NCBIfam" id="TIGR00229">
    <property type="entry name" value="sensory_box"/>
    <property type="match status" value="1"/>
</dbReference>
<dbReference type="NCBIfam" id="TIGR00254">
    <property type="entry name" value="GGDEF"/>
    <property type="match status" value="1"/>
</dbReference>
<proteinExistence type="predicted"/>
<evidence type="ECO:0000313" key="3">
    <source>
        <dbReference type="EMBL" id="MCT7658394.1"/>
    </source>
</evidence>
<dbReference type="CDD" id="cd00130">
    <property type="entry name" value="PAS"/>
    <property type="match status" value="1"/>
</dbReference>
<dbReference type="InterPro" id="IPR000160">
    <property type="entry name" value="GGDEF_dom"/>
</dbReference>
<name>A0ABT2M813_9MYCO</name>
<keyword evidence="4" id="KW-1185">Reference proteome</keyword>
<dbReference type="PROSITE" id="PS50112">
    <property type="entry name" value="PAS"/>
    <property type="match status" value="1"/>
</dbReference>
<dbReference type="Gene3D" id="3.30.450.20">
    <property type="entry name" value="PAS domain"/>
    <property type="match status" value="2"/>
</dbReference>
<sequence length="437" mass="47741">MAKLVDQRTDTGLSEQRYRRLVDHSPDAICVIQDECLVYVNAVGVRWVAADSSAQLVGRSVADFVEPSALPALRANLAKLEDIGDASAPTPARILCLDGRAMKVDTVATLTVWEGHPAYQVVFRETHPNESADAAEHFEAVVEHLEDGVLVVRHDGSIKSINPAALRILGLRREHITGSLATGAESFAIYDVDGVELPFERQPAKRLSRAGLSFTREVFGVDLPSGERKWLLTSGRLLNPDDFDNSDILISFSDITAQRAQVEILMHQANHDPLTGLPNRAYVLRRIGDALASAGAAPLRAVLFIDLDNLKSTNDSLGHEAGDELLKAAAARLRRAVGASDVVGRLGGDEFVILMFGSRRRRLAGLTDRVRHLLAEPIVIVGTEMPIRASVGVIEVEPDDSRTAIEILRDADRAMYEVKRAGRAFSPAPPLRVRRTW</sequence>
<dbReference type="PROSITE" id="PS50887">
    <property type="entry name" value="GGDEF"/>
    <property type="match status" value="1"/>
</dbReference>
<dbReference type="Pfam" id="PF13188">
    <property type="entry name" value="PAS_8"/>
    <property type="match status" value="2"/>
</dbReference>
<dbReference type="PANTHER" id="PTHR44757">
    <property type="entry name" value="DIGUANYLATE CYCLASE DGCP"/>
    <property type="match status" value="1"/>
</dbReference>
<keyword evidence="3" id="KW-0804">Transcription</keyword>
<dbReference type="SUPFAM" id="SSF55785">
    <property type="entry name" value="PYP-like sensor domain (PAS domain)"/>
    <property type="match status" value="2"/>
</dbReference>
<dbReference type="SUPFAM" id="SSF55073">
    <property type="entry name" value="Nucleotide cyclase"/>
    <property type="match status" value="1"/>
</dbReference>
<dbReference type="InterPro" id="IPR029787">
    <property type="entry name" value="Nucleotide_cyclase"/>
</dbReference>
<dbReference type="GO" id="GO:0052621">
    <property type="term" value="F:diguanylate cyclase activity"/>
    <property type="evidence" value="ECO:0007669"/>
    <property type="project" value="UniProtKB-EC"/>
</dbReference>
<dbReference type="GO" id="GO:0000428">
    <property type="term" value="C:DNA-directed RNA polymerase complex"/>
    <property type="evidence" value="ECO:0007669"/>
    <property type="project" value="UniProtKB-KW"/>
</dbReference>
<dbReference type="PANTHER" id="PTHR44757:SF2">
    <property type="entry name" value="BIOFILM ARCHITECTURE MAINTENANCE PROTEIN MBAA"/>
    <property type="match status" value="1"/>
</dbReference>